<evidence type="ECO:0000313" key="3">
    <source>
        <dbReference type="EMBL" id="OGE58019.1"/>
    </source>
</evidence>
<protein>
    <recommendedName>
        <fullName evidence="5">REJ domain-containing protein</fullName>
    </recommendedName>
</protein>
<dbReference type="OrthoDB" id="5419608at2759"/>
<organism evidence="3 4">
    <name type="scientific">Penicillium arizonense</name>
    <dbReference type="NCBI Taxonomy" id="1835702"/>
    <lineage>
        <taxon>Eukaryota</taxon>
        <taxon>Fungi</taxon>
        <taxon>Dikarya</taxon>
        <taxon>Ascomycota</taxon>
        <taxon>Pezizomycotina</taxon>
        <taxon>Eurotiomycetes</taxon>
        <taxon>Eurotiomycetidae</taxon>
        <taxon>Eurotiales</taxon>
        <taxon>Aspergillaceae</taxon>
        <taxon>Penicillium</taxon>
    </lineage>
</organism>
<feature type="region of interest" description="Disordered" evidence="1">
    <location>
        <begin position="156"/>
        <end position="201"/>
    </location>
</feature>
<reference evidence="3 4" key="1">
    <citation type="journal article" date="2016" name="Sci. Rep.">
        <title>Penicillium arizonense, a new, genome sequenced fungal species, reveals a high chemical diversity in secreted metabolites.</title>
        <authorList>
            <person name="Grijseels S."/>
            <person name="Nielsen J.C."/>
            <person name="Randelovic M."/>
            <person name="Nielsen J."/>
            <person name="Nielsen K.F."/>
            <person name="Workman M."/>
            <person name="Frisvad J.C."/>
        </authorList>
    </citation>
    <scope>NUCLEOTIDE SEQUENCE [LARGE SCALE GENOMIC DNA]</scope>
    <source>
        <strain evidence="3 4">CBS 141311</strain>
    </source>
</reference>
<dbReference type="RefSeq" id="XP_022493442.1">
    <property type="nucleotide sequence ID" value="XM_022626796.1"/>
</dbReference>
<accession>A0A1F5LYF0</accession>
<keyword evidence="4" id="KW-1185">Reference proteome</keyword>
<keyword evidence="2" id="KW-0732">Signal</keyword>
<dbReference type="AlphaFoldDB" id="A0A1F5LYF0"/>
<name>A0A1F5LYF0_PENAI</name>
<proteinExistence type="predicted"/>
<comment type="caution">
    <text evidence="3">The sequence shown here is derived from an EMBL/GenBank/DDBJ whole genome shotgun (WGS) entry which is preliminary data.</text>
</comment>
<feature type="signal peptide" evidence="2">
    <location>
        <begin position="1"/>
        <end position="17"/>
    </location>
</feature>
<dbReference type="Proteomes" id="UP000177622">
    <property type="component" value="Unassembled WGS sequence"/>
</dbReference>
<evidence type="ECO:0000313" key="4">
    <source>
        <dbReference type="Proteomes" id="UP000177622"/>
    </source>
</evidence>
<evidence type="ECO:0008006" key="5">
    <source>
        <dbReference type="Google" id="ProtNLM"/>
    </source>
</evidence>
<feature type="chain" id="PRO_5009520010" description="REJ domain-containing protein" evidence="2">
    <location>
        <begin position="18"/>
        <end position="223"/>
    </location>
</feature>
<gene>
    <name evidence="3" type="ORF">PENARI_c001G08429</name>
</gene>
<dbReference type="EMBL" id="LXJU01000001">
    <property type="protein sequence ID" value="OGE58019.1"/>
    <property type="molecule type" value="Genomic_DNA"/>
</dbReference>
<sequence>MHYKVLIPLSLAATALAAPATDATGTSSSYETSDDYDVNISYDDSYGLANVPSSILAVLATAIPSSFYDDVLNPASRSAIISAAAAGTYPAWYNELPSSVKAWATSNFDNEFIGASATAASDSETAVSSASQTAAGSASETGSSAVAASNTASQTASSAVKTTSSSSSASTTSGSASSSDASSSSASASASPSHSTGGAPAPAGGVAMGVAGAAGILALALAL</sequence>
<evidence type="ECO:0000256" key="1">
    <source>
        <dbReference type="SAM" id="MobiDB-lite"/>
    </source>
</evidence>
<evidence type="ECO:0000256" key="2">
    <source>
        <dbReference type="SAM" id="SignalP"/>
    </source>
</evidence>
<dbReference type="GeneID" id="34571530"/>